<dbReference type="SUPFAM" id="SSF47413">
    <property type="entry name" value="lambda repressor-like DNA-binding domains"/>
    <property type="match status" value="1"/>
</dbReference>
<organism evidence="4 6">
    <name type="scientific">Mycobacterium montefiorense</name>
    <dbReference type="NCBI Taxonomy" id="154654"/>
    <lineage>
        <taxon>Bacteria</taxon>
        <taxon>Bacillati</taxon>
        <taxon>Actinomycetota</taxon>
        <taxon>Actinomycetes</taxon>
        <taxon>Mycobacteriales</taxon>
        <taxon>Mycobacteriaceae</taxon>
        <taxon>Mycobacterium</taxon>
        <taxon>Mycobacterium simiae complex</taxon>
    </lineage>
</organism>
<dbReference type="RefSeq" id="WP_108920939.1">
    <property type="nucleotide sequence ID" value="NZ_BFCH01000007.1"/>
</dbReference>
<dbReference type="EMBL" id="BFCH01000007">
    <property type="protein sequence ID" value="GBG36768.1"/>
    <property type="molecule type" value="Genomic_DNA"/>
</dbReference>
<evidence type="ECO:0000256" key="1">
    <source>
        <dbReference type="SAM" id="MobiDB-lite"/>
    </source>
</evidence>
<keyword evidence="5" id="KW-1185">Reference proteome</keyword>
<dbReference type="Pfam" id="PF13560">
    <property type="entry name" value="HTH_31"/>
    <property type="match status" value="1"/>
</dbReference>
<gene>
    <name evidence="3" type="ORF">MmonteBS_11400</name>
    <name evidence="4" type="ORF">NJB18185_53300</name>
</gene>
<evidence type="ECO:0000313" key="5">
    <source>
        <dbReference type="Proteomes" id="UP000245060"/>
    </source>
</evidence>
<evidence type="ECO:0000259" key="2">
    <source>
        <dbReference type="PROSITE" id="PS50943"/>
    </source>
</evidence>
<dbReference type="InterPro" id="IPR001387">
    <property type="entry name" value="Cro/C1-type_HTH"/>
</dbReference>
<dbReference type="InterPro" id="IPR010982">
    <property type="entry name" value="Lambda_DNA-bd_dom_sf"/>
</dbReference>
<dbReference type="Proteomes" id="UP000245060">
    <property type="component" value="Unassembled WGS sequence"/>
</dbReference>
<feature type="domain" description="HTH cro/C1-type" evidence="2">
    <location>
        <begin position="23"/>
        <end position="75"/>
    </location>
</feature>
<name>A0AA37PS99_9MYCO</name>
<reference evidence="5" key="2">
    <citation type="submission" date="2018-04" db="EMBL/GenBank/DDBJ databases">
        <title>Draft genome sequence of Mycobacterium montefiorense isolated from Japanese black salamander.</title>
        <authorList>
            <person name="Fukano H."/>
            <person name="Yoshida M."/>
            <person name="Shimizu A."/>
            <person name="Iwao H."/>
            <person name="Kurata O."/>
            <person name="Katayama Y."/>
            <person name="Omatsu T."/>
            <person name="Mizutani T."/>
            <person name="Wada S."/>
            <person name="Hoshino Y."/>
        </authorList>
    </citation>
    <scope>NUCLEOTIDE SEQUENCE [LARGE SCALE GENOMIC DNA]</scope>
    <source>
        <strain evidence="5">BS</strain>
    </source>
</reference>
<reference evidence="3" key="1">
    <citation type="journal article" date="2018" name="Genome Announc.">
        <title>Draft Genome Sequence of Mycobacterium montefiorense Isolated from Japanese Black Salamander (Hynobius nigrescens).</title>
        <authorList>
            <person name="Fukano H."/>
            <person name="Yoshida M."/>
            <person name="Shimizu A."/>
            <person name="Iwao H."/>
            <person name="Katayama Y."/>
            <person name="Omatsu T."/>
            <person name="Mizutani T."/>
            <person name="Kurata O."/>
            <person name="Wada S."/>
            <person name="Hoshino Y."/>
        </authorList>
    </citation>
    <scope>NUCLEOTIDE SEQUENCE</scope>
    <source>
        <strain evidence="3">BS</strain>
    </source>
</reference>
<dbReference type="PROSITE" id="PS50943">
    <property type="entry name" value="HTH_CROC1"/>
    <property type="match status" value="1"/>
</dbReference>
<comment type="caution">
    <text evidence="4">The sequence shown here is derived from an EMBL/GenBank/DDBJ whole genome shotgun (WGS) entry which is preliminary data.</text>
</comment>
<evidence type="ECO:0000313" key="6">
    <source>
        <dbReference type="Proteomes" id="UP001139505"/>
    </source>
</evidence>
<sequence length="116" mass="12455">MSKKVIAPTRTAADALAVLGAQIRLARHEKNWTAAELGMRIGVGRHTVTAIERGEPGVAIGTVLNAASVLGVALFGADNHELARLRRRGEERLALLPSREDQPRSIATDGDHDLNF</sequence>
<dbReference type="Gene3D" id="1.10.260.40">
    <property type="entry name" value="lambda repressor-like DNA-binding domains"/>
    <property type="match status" value="1"/>
</dbReference>
<reference evidence="4" key="3">
    <citation type="journal article" date="2022" name="Microbiol. Resour. Announc.">
        <title>Draft Genome Sequences of Eight Mycobacterium montefiorense Strains Isolated from Salamanders in Captivity.</title>
        <authorList>
            <person name="Komine T."/>
            <person name="Ihara H."/>
            <person name="Fukano H."/>
            <person name="Hoshino Y."/>
            <person name="Kurata O."/>
            <person name="Wada S."/>
        </authorList>
    </citation>
    <scope>NUCLEOTIDE SEQUENCE</scope>
    <source>
        <strain evidence="4">NJB18185</strain>
    </source>
</reference>
<dbReference type="AlphaFoldDB" id="A0AA37PS99"/>
<proteinExistence type="predicted"/>
<dbReference type="CDD" id="cd00093">
    <property type="entry name" value="HTH_XRE"/>
    <property type="match status" value="1"/>
</dbReference>
<protein>
    <recommendedName>
        <fullName evidence="2">HTH cro/C1-type domain-containing protein</fullName>
    </recommendedName>
</protein>
<accession>A0AA37PS99</accession>
<dbReference type="SMART" id="SM00530">
    <property type="entry name" value="HTH_XRE"/>
    <property type="match status" value="1"/>
</dbReference>
<evidence type="ECO:0000313" key="4">
    <source>
        <dbReference type="EMBL" id="GKU75559.1"/>
    </source>
</evidence>
<reference evidence="4" key="4">
    <citation type="submission" date="2022-04" db="EMBL/GenBank/DDBJ databases">
        <authorList>
            <person name="Komine T."/>
            <person name="Fukano H."/>
            <person name="Wada S."/>
        </authorList>
    </citation>
    <scope>NUCLEOTIDE SEQUENCE</scope>
    <source>
        <strain evidence="4">NJB18185</strain>
    </source>
</reference>
<evidence type="ECO:0000313" key="3">
    <source>
        <dbReference type="EMBL" id="GBG36768.1"/>
    </source>
</evidence>
<feature type="region of interest" description="Disordered" evidence="1">
    <location>
        <begin position="94"/>
        <end position="116"/>
    </location>
</feature>
<dbReference type="Proteomes" id="UP001139505">
    <property type="component" value="Unassembled WGS sequence"/>
</dbReference>
<dbReference type="GO" id="GO:0003677">
    <property type="term" value="F:DNA binding"/>
    <property type="evidence" value="ECO:0007669"/>
    <property type="project" value="InterPro"/>
</dbReference>
<dbReference type="EMBL" id="BQYH01000080">
    <property type="protein sequence ID" value="GKU75559.1"/>
    <property type="molecule type" value="Genomic_DNA"/>
</dbReference>